<evidence type="ECO:0000313" key="3">
    <source>
        <dbReference type="Proteomes" id="UP000192408"/>
    </source>
</evidence>
<dbReference type="PANTHER" id="PTHR35849">
    <property type="entry name" value="BLR2341 PROTEIN"/>
    <property type="match status" value="1"/>
</dbReference>
<dbReference type="Gene3D" id="3.30.750.24">
    <property type="entry name" value="STAS domain"/>
    <property type="match status" value="1"/>
</dbReference>
<reference evidence="3" key="1">
    <citation type="submission" date="2017-04" db="EMBL/GenBank/DDBJ databases">
        <authorList>
            <person name="Varghese N."/>
            <person name="Submissions S."/>
        </authorList>
    </citation>
    <scope>NUCLEOTIDE SEQUENCE [LARGE SCALE GENOMIC DNA]</scope>
    <source>
        <strain evidence="3">DSM 23072</strain>
    </source>
</reference>
<dbReference type="Proteomes" id="UP000192408">
    <property type="component" value="Unassembled WGS sequence"/>
</dbReference>
<dbReference type="AlphaFoldDB" id="A0A1W1V4L5"/>
<dbReference type="Pfam" id="PF13466">
    <property type="entry name" value="STAS_2"/>
    <property type="match status" value="1"/>
</dbReference>
<protein>
    <submittedName>
        <fullName evidence="2">Phospholipid transport system transporter-binding protein</fullName>
    </submittedName>
</protein>
<dbReference type="EMBL" id="FWWV01000046">
    <property type="protein sequence ID" value="SMB88317.1"/>
    <property type="molecule type" value="Genomic_DNA"/>
</dbReference>
<gene>
    <name evidence="2" type="ORF">SAMN05660772_01167</name>
</gene>
<dbReference type="InterPro" id="IPR052746">
    <property type="entry name" value="MlaB_ABC_Transporter"/>
</dbReference>
<dbReference type="SUPFAM" id="SSF52091">
    <property type="entry name" value="SpoIIaa-like"/>
    <property type="match status" value="1"/>
</dbReference>
<evidence type="ECO:0000313" key="2">
    <source>
        <dbReference type="EMBL" id="SMB88317.1"/>
    </source>
</evidence>
<dbReference type="RefSeq" id="WP_084257766.1">
    <property type="nucleotide sequence ID" value="NZ_FWWV01000046.1"/>
</dbReference>
<accession>A0A1W1V4L5</accession>
<dbReference type="PANTHER" id="PTHR35849:SF1">
    <property type="entry name" value="INTERMEMBRANE PHOSPHOLIPID TRANSPORT SYSTEM BINDING PROTEIN MLAB"/>
    <property type="match status" value="1"/>
</dbReference>
<sequence>MSFEWNISNSEPGCCLQLKGELTRSTLLPLWQQRAALFAENAFLSPESCLYIELNHLQTVDSAGFVLICEILHHYSQYTTVKLRAVPHLVRDFAELYDLEQWLTPFIQ</sequence>
<name>A0A1W1V4L5_9PAST</name>
<evidence type="ECO:0000259" key="1">
    <source>
        <dbReference type="Pfam" id="PF13466"/>
    </source>
</evidence>
<keyword evidence="3" id="KW-1185">Reference proteome</keyword>
<dbReference type="InterPro" id="IPR036513">
    <property type="entry name" value="STAS_dom_sf"/>
</dbReference>
<dbReference type="InterPro" id="IPR058548">
    <property type="entry name" value="MlaB-like_STAS"/>
</dbReference>
<feature type="domain" description="MlaB-like STAS" evidence="1">
    <location>
        <begin position="16"/>
        <end position="99"/>
    </location>
</feature>
<dbReference type="STRING" id="1122938.SAMN05660772_01167"/>
<proteinExistence type="predicted"/>
<organism evidence="2 3">
    <name type="scientific">Pasteurella testudinis DSM 23072</name>
    <dbReference type="NCBI Taxonomy" id="1122938"/>
    <lineage>
        <taxon>Bacteria</taxon>
        <taxon>Pseudomonadati</taxon>
        <taxon>Pseudomonadota</taxon>
        <taxon>Gammaproteobacteria</taxon>
        <taxon>Pasteurellales</taxon>
        <taxon>Pasteurellaceae</taxon>
        <taxon>Pasteurella</taxon>
    </lineage>
</organism>